<evidence type="ECO:0000256" key="9">
    <source>
        <dbReference type="SAM" id="MobiDB-lite"/>
    </source>
</evidence>
<evidence type="ECO:0000256" key="4">
    <source>
        <dbReference type="ARBA" id="ARBA00022448"/>
    </source>
</evidence>
<dbReference type="STRING" id="1123272.SAMN02745824_2217"/>
<feature type="compositionally biased region" description="Basic and acidic residues" evidence="9">
    <location>
        <begin position="220"/>
        <end position="229"/>
    </location>
</feature>
<evidence type="ECO:0000313" key="11">
    <source>
        <dbReference type="EMBL" id="SIN89853.1"/>
    </source>
</evidence>
<name>A0A1N6F3J7_9SPHN</name>
<keyword evidence="6 8" id="KW-0592">Phosphate transport</keyword>
<dbReference type="Pfam" id="PF01895">
    <property type="entry name" value="PhoU"/>
    <property type="match status" value="2"/>
</dbReference>
<dbReference type="AlphaFoldDB" id="A0A1N6F3J7"/>
<keyword evidence="5 8" id="KW-0963">Cytoplasm</keyword>
<gene>
    <name evidence="11" type="ORF">SAMN02745824_2217</name>
</gene>
<dbReference type="RefSeq" id="WP_074205287.1">
    <property type="nucleotide sequence ID" value="NZ_FSQW01000002.1"/>
</dbReference>
<organism evidence="11 12">
    <name type="scientific">Parasphingorhabdus marina DSM 22363</name>
    <dbReference type="NCBI Taxonomy" id="1123272"/>
    <lineage>
        <taxon>Bacteria</taxon>
        <taxon>Pseudomonadati</taxon>
        <taxon>Pseudomonadota</taxon>
        <taxon>Alphaproteobacteria</taxon>
        <taxon>Sphingomonadales</taxon>
        <taxon>Sphingomonadaceae</taxon>
        <taxon>Parasphingorhabdus</taxon>
    </lineage>
</organism>
<dbReference type="GO" id="GO:0045936">
    <property type="term" value="P:negative regulation of phosphate metabolic process"/>
    <property type="evidence" value="ECO:0007669"/>
    <property type="project" value="InterPro"/>
</dbReference>
<dbReference type="InterPro" id="IPR028366">
    <property type="entry name" value="PhoU"/>
</dbReference>
<evidence type="ECO:0000256" key="8">
    <source>
        <dbReference type="PIRNR" id="PIRNR003107"/>
    </source>
</evidence>
<sequence length="243" mass="26885">MPNTGTEHTVKAFDTDINELRGMVAEIGGRSEQAIARSMEALKNHDLDLAAQVVEDDKLIDELEQKIDDLTFQTIALRAPMADDLRELIATFKISGVVERIGDYAKNIAKRVPLITGGKKLGPISLLPSMSRIASELVRDSLEAFARRDAELALEVSERDQVVDDFYTSIFRAVITHMIENPKDIGEAAHLLFIAKNLERIGDHATNVAEMVYFAARGEPMPERDRGENPTDLLEQPSGDEAS</sequence>
<evidence type="ECO:0000259" key="10">
    <source>
        <dbReference type="Pfam" id="PF01895"/>
    </source>
</evidence>
<keyword evidence="12" id="KW-1185">Reference proteome</keyword>
<comment type="subcellular location">
    <subcellularLocation>
        <location evidence="1 8">Cytoplasm</location>
    </subcellularLocation>
</comment>
<dbReference type="PIRSF" id="PIRSF003107">
    <property type="entry name" value="PhoU"/>
    <property type="match status" value="1"/>
</dbReference>
<dbReference type="InterPro" id="IPR026022">
    <property type="entry name" value="PhoU_dom"/>
</dbReference>
<dbReference type="Proteomes" id="UP000185192">
    <property type="component" value="Unassembled WGS sequence"/>
</dbReference>
<dbReference type="InterPro" id="IPR038078">
    <property type="entry name" value="PhoU-like_sf"/>
</dbReference>
<evidence type="ECO:0000256" key="1">
    <source>
        <dbReference type="ARBA" id="ARBA00004496"/>
    </source>
</evidence>
<dbReference type="FunFam" id="1.20.58.220:FF:000004">
    <property type="entry name" value="Phosphate-specific transport system accessory protein PhoU"/>
    <property type="match status" value="1"/>
</dbReference>
<dbReference type="PANTHER" id="PTHR42930">
    <property type="entry name" value="PHOSPHATE-SPECIFIC TRANSPORT SYSTEM ACCESSORY PROTEIN PHOU"/>
    <property type="match status" value="1"/>
</dbReference>
<protein>
    <recommendedName>
        <fullName evidence="8">Phosphate-specific transport system accessory protein PhoU</fullName>
    </recommendedName>
</protein>
<evidence type="ECO:0000256" key="5">
    <source>
        <dbReference type="ARBA" id="ARBA00022490"/>
    </source>
</evidence>
<comment type="function">
    <text evidence="7 8">Plays a role in the regulation of phosphate uptake.</text>
</comment>
<dbReference type="GO" id="GO:0030643">
    <property type="term" value="P:intracellular phosphate ion homeostasis"/>
    <property type="evidence" value="ECO:0007669"/>
    <property type="project" value="InterPro"/>
</dbReference>
<dbReference type="NCBIfam" id="TIGR02135">
    <property type="entry name" value="phoU_full"/>
    <property type="match status" value="1"/>
</dbReference>
<dbReference type="SUPFAM" id="SSF109755">
    <property type="entry name" value="PhoU-like"/>
    <property type="match status" value="1"/>
</dbReference>
<feature type="domain" description="PhoU" evidence="10">
    <location>
        <begin position="25"/>
        <end position="112"/>
    </location>
</feature>
<dbReference type="OrthoDB" id="9814256at2"/>
<comment type="similarity">
    <text evidence="2 8">Belongs to the PhoU family.</text>
</comment>
<evidence type="ECO:0000256" key="7">
    <source>
        <dbReference type="ARBA" id="ARBA00056181"/>
    </source>
</evidence>
<accession>A0A1N6F3J7</accession>
<feature type="domain" description="PhoU" evidence="10">
    <location>
        <begin position="128"/>
        <end position="212"/>
    </location>
</feature>
<proteinExistence type="inferred from homology"/>
<reference evidence="12" key="1">
    <citation type="submission" date="2016-11" db="EMBL/GenBank/DDBJ databases">
        <authorList>
            <person name="Varghese N."/>
            <person name="Submissions S."/>
        </authorList>
    </citation>
    <scope>NUCLEOTIDE SEQUENCE [LARGE SCALE GENOMIC DNA]</scope>
    <source>
        <strain evidence="12">DSM 22363</strain>
    </source>
</reference>
<dbReference type="GO" id="GO:0005737">
    <property type="term" value="C:cytoplasm"/>
    <property type="evidence" value="ECO:0007669"/>
    <property type="project" value="UniProtKB-SubCell"/>
</dbReference>
<evidence type="ECO:0000256" key="2">
    <source>
        <dbReference type="ARBA" id="ARBA00008107"/>
    </source>
</evidence>
<dbReference type="PANTHER" id="PTHR42930:SF3">
    <property type="entry name" value="PHOSPHATE-SPECIFIC TRANSPORT SYSTEM ACCESSORY PROTEIN PHOU"/>
    <property type="match status" value="1"/>
</dbReference>
<dbReference type="EMBL" id="FSQW01000002">
    <property type="protein sequence ID" value="SIN89853.1"/>
    <property type="molecule type" value="Genomic_DNA"/>
</dbReference>
<comment type="subunit">
    <text evidence="3 8">Homodimer.</text>
</comment>
<dbReference type="Gene3D" id="1.20.58.220">
    <property type="entry name" value="Phosphate transport system protein phou homolog 2, domain 2"/>
    <property type="match status" value="2"/>
</dbReference>
<dbReference type="GO" id="GO:0006817">
    <property type="term" value="P:phosphate ion transport"/>
    <property type="evidence" value="ECO:0007669"/>
    <property type="project" value="UniProtKB-KW"/>
</dbReference>
<evidence type="ECO:0000256" key="6">
    <source>
        <dbReference type="ARBA" id="ARBA00022592"/>
    </source>
</evidence>
<feature type="region of interest" description="Disordered" evidence="9">
    <location>
        <begin position="219"/>
        <end position="243"/>
    </location>
</feature>
<evidence type="ECO:0000313" key="12">
    <source>
        <dbReference type="Proteomes" id="UP000185192"/>
    </source>
</evidence>
<keyword evidence="4 8" id="KW-0813">Transport</keyword>
<evidence type="ECO:0000256" key="3">
    <source>
        <dbReference type="ARBA" id="ARBA00011738"/>
    </source>
</evidence>